<evidence type="ECO:0000313" key="1">
    <source>
        <dbReference type="EMBL" id="DAD36584.1"/>
    </source>
</evidence>
<dbReference type="EMBL" id="DUZY01000004">
    <property type="protein sequence ID" value="DAD36584.1"/>
    <property type="molecule type" value="Genomic_DNA"/>
</dbReference>
<proteinExistence type="predicted"/>
<keyword evidence="2" id="KW-1185">Reference proteome</keyword>
<reference evidence="1 2" key="1">
    <citation type="journal article" date="2020" name="Mol. Biol. Evol.">
        <title>Distinct Expression and Methylation Patterns for Genes with Different Fates following a Single Whole-Genome Duplication in Flowering Plants.</title>
        <authorList>
            <person name="Shi T."/>
            <person name="Rahmani R.S."/>
            <person name="Gugger P.F."/>
            <person name="Wang M."/>
            <person name="Li H."/>
            <person name="Zhang Y."/>
            <person name="Li Z."/>
            <person name="Wang Q."/>
            <person name="Van de Peer Y."/>
            <person name="Marchal K."/>
            <person name="Chen J."/>
        </authorList>
    </citation>
    <scope>NUCLEOTIDE SEQUENCE [LARGE SCALE GENOMIC DNA]</scope>
    <source>
        <tissue evidence="1">Leaf</tissue>
    </source>
</reference>
<accession>A0A822YQW4</accession>
<protein>
    <submittedName>
        <fullName evidence="1">Uncharacterized protein</fullName>
    </submittedName>
</protein>
<dbReference type="AlphaFoldDB" id="A0A822YQW4"/>
<name>A0A822YQW4_NELNU</name>
<evidence type="ECO:0000313" key="2">
    <source>
        <dbReference type="Proteomes" id="UP000607653"/>
    </source>
</evidence>
<organism evidence="1 2">
    <name type="scientific">Nelumbo nucifera</name>
    <name type="common">Sacred lotus</name>
    <dbReference type="NCBI Taxonomy" id="4432"/>
    <lineage>
        <taxon>Eukaryota</taxon>
        <taxon>Viridiplantae</taxon>
        <taxon>Streptophyta</taxon>
        <taxon>Embryophyta</taxon>
        <taxon>Tracheophyta</taxon>
        <taxon>Spermatophyta</taxon>
        <taxon>Magnoliopsida</taxon>
        <taxon>Proteales</taxon>
        <taxon>Nelumbonaceae</taxon>
        <taxon>Nelumbo</taxon>
    </lineage>
</organism>
<dbReference type="Proteomes" id="UP000607653">
    <property type="component" value="Unassembled WGS sequence"/>
</dbReference>
<comment type="caution">
    <text evidence="1">The sequence shown here is derived from an EMBL/GenBank/DDBJ whole genome shotgun (WGS) entry which is preliminary data.</text>
</comment>
<gene>
    <name evidence="1" type="ORF">HUJ06_007225</name>
</gene>
<sequence>MTLRCYNLEGDRPAHGEASLLMISGRQLMRRLHCLELGGQWEASRCVAPARTLFQQSSVCRRVKFKLMSLASTKLAKSLLVEDS</sequence>